<evidence type="ECO:0000259" key="2">
    <source>
        <dbReference type="Pfam" id="PF11638"/>
    </source>
</evidence>
<protein>
    <recommendedName>
        <fullName evidence="4">DnaA N-terminal domain-containing protein</fullName>
    </recommendedName>
</protein>
<dbReference type="InterPro" id="IPR038454">
    <property type="entry name" value="DnaA_N_sf"/>
</dbReference>
<feature type="non-terminal residue" evidence="3">
    <location>
        <position position="1"/>
    </location>
</feature>
<evidence type="ECO:0000313" key="3">
    <source>
        <dbReference type="EMBL" id="SVE45797.1"/>
    </source>
</evidence>
<evidence type="ECO:0008006" key="4">
    <source>
        <dbReference type="Google" id="ProtNLM"/>
    </source>
</evidence>
<dbReference type="Pfam" id="PF00308">
    <property type="entry name" value="Bac_DnaA"/>
    <property type="match status" value="1"/>
</dbReference>
<feature type="domain" description="DnaA N-terminal" evidence="2">
    <location>
        <begin position="10"/>
        <end position="69"/>
    </location>
</feature>
<reference evidence="3" key="1">
    <citation type="submission" date="2018-05" db="EMBL/GenBank/DDBJ databases">
        <authorList>
            <person name="Lanie J.A."/>
            <person name="Ng W.-L."/>
            <person name="Kazmierczak K.M."/>
            <person name="Andrzejewski T.M."/>
            <person name="Davidsen T.M."/>
            <person name="Wayne K.J."/>
            <person name="Tettelin H."/>
            <person name="Glass J.I."/>
            <person name="Rusch D."/>
            <person name="Podicherti R."/>
            <person name="Tsui H.-C.T."/>
            <person name="Winkler M.E."/>
        </authorList>
    </citation>
    <scope>NUCLEOTIDE SEQUENCE</scope>
</reference>
<feature type="domain" description="Chromosomal replication initiator protein DnaA ATPAse" evidence="1">
    <location>
        <begin position="119"/>
        <end position="149"/>
    </location>
</feature>
<evidence type="ECO:0000259" key="1">
    <source>
        <dbReference type="Pfam" id="PF00308"/>
    </source>
</evidence>
<dbReference type="EMBL" id="UINC01218671">
    <property type="protein sequence ID" value="SVE45797.1"/>
    <property type="molecule type" value="Genomic_DNA"/>
</dbReference>
<name>A0A383DMU4_9ZZZZ</name>
<dbReference type="AlphaFoldDB" id="A0A383DMU4"/>
<dbReference type="Gene3D" id="3.30.300.180">
    <property type="match status" value="1"/>
</dbReference>
<feature type="non-terminal residue" evidence="3">
    <location>
        <position position="149"/>
    </location>
</feature>
<accession>A0A383DMU4</accession>
<dbReference type="InterPro" id="IPR013317">
    <property type="entry name" value="DnaA_dom"/>
</dbReference>
<dbReference type="InterPro" id="IPR024633">
    <property type="entry name" value="DnaA_N_dom"/>
</dbReference>
<sequence>VDKTILTASDIWTNLSGEVQSLISQQTFATWFEPIRAVGLDEKSLTLEVPSKFYYEWIDKHYRDLLLSKLKTATGKDLKVRYSVVVGEEVDNGESVKEPKMFMDHRRDASQYYDSGSRLNRRYSFDSFVEGANNQLAKAASVSVADSPG</sequence>
<proteinExistence type="predicted"/>
<organism evidence="3">
    <name type="scientific">marine metagenome</name>
    <dbReference type="NCBI Taxonomy" id="408172"/>
    <lineage>
        <taxon>unclassified sequences</taxon>
        <taxon>metagenomes</taxon>
        <taxon>ecological metagenomes</taxon>
    </lineage>
</organism>
<dbReference type="Pfam" id="PF11638">
    <property type="entry name" value="DnaA_N"/>
    <property type="match status" value="1"/>
</dbReference>
<gene>
    <name evidence="3" type="ORF">METZ01_LOCUS498651</name>
</gene>